<protein>
    <submittedName>
        <fullName evidence="3">Uncharacterized protein</fullName>
    </submittedName>
</protein>
<feature type="compositionally biased region" description="Basic and acidic residues" evidence="2">
    <location>
        <begin position="164"/>
        <end position="173"/>
    </location>
</feature>
<feature type="non-terminal residue" evidence="3">
    <location>
        <position position="1"/>
    </location>
</feature>
<dbReference type="Proteomes" id="UP000008370">
    <property type="component" value="Unassembled WGS sequence"/>
</dbReference>
<dbReference type="HOGENOM" id="CLU_562114_0_0_1"/>
<dbReference type="InParanoid" id="K5VAT8"/>
<feature type="coiled-coil region" evidence="1">
    <location>
        <begin position="380"/>
        <end position="481"/>
    </location>
</feature>
<evidence type="ECO:0000313" key="3">
    <source>
        <dbReference type="EMBL" id="EKM48193.1"/>
    </source>
</evidence>
<feature type="compositionally biased region" description="Basic residues" evidence="2">
    <location>
        <begin position="297"/>
        <end position="306"/>
    </location>
</feature>
<accession>K5VAT8</accession>
<dbReference type="OrthoDB" id="432685at2759"/>
<dbReference type="GeneID" id="18912082"/>
<feature type="compositionally biased region" description="Acidic residues" evidence="2">
    <location>
        <begin position="350"/>
        <end position="364"/>
    </location>
</feature>
<dbReference type="KEGG" id="pco:PHACADRAFT_203123"/>
<gene>
    <name evidence="3" type="ORF">PHACADRAFT_203123</name>
</gene>
<feature type="compositionally biased region" description="Polar residues" evidence="2">
    <location>
        <begin position="249"/>
        <end position="259"/>
    </location>
</feature>
<dbReference type="EMBL" id="JH931321">
    <property type="protein sequence ID" value="EKM48193.1"/>
    <property type="molecule type" value="Genomic_DNA"/>
</dbReference>
<feature type="region of interest" description="Disordered" evidence="2">
    <location>
        <begin position="97"/>
        <end position="365"/>
    </location>
</feature>
<proteinExistence type="predicted"/>
<dbReference type="RefSeq" id="XP_007403255.1">
    <property type="nucleotide sequence ID" value="XM_007403193.1"/>
</dbReference>
<dbReference type="AlphaFoldDB" id="K5VAT8"/>
<feature type="compositionally biased region" description="Basic and acidic residues" evidence="2">
    <location>
        <begin position="114"/>
        <end position="132"/>
    </location>
</feature>
<name>K5VAT8_PHACS</name>
<feature type="compositionally biased region" description="Polar residues" evidence="2">
    <location>
        <begin position="179"/>
        <end position="189"/>
    </location>
</feature>
<evidence type="ECO:0000313" key="4">
    <source>
        <dbReference type="Proteomes" id="UP000008370"/>
    </source>
</evidence>
<feature type="compositionally biased region" description="Polar residues" evidence="2">
    <location>
        <begin position="223"/>
        <end position="240"/>
    </location>
</feature>
<keyword evidence="4" id="KW-1185">Reference proteome</keyword>
<feature type="compositionally biased region" description="Polar residues" evidence="2">
    <location>
        <begin position="133"/>
        <end position="142"/>
    </location>
</feature>
<feature type="compositionally biased region" description="Low complexity" evidence="2">
    <location>
        <begin position="146"/>
        <end position="156"/>
    </location>
</feature>
<organism evidence="3 4">
    <name type="scientific">Phanerochaete carnosa (strain HHB-10118-sp)</name>
    <name type="common">White-rot fungus</name>
    <name type="synonym">Peniophora carnosa</name>
    <dbReference type="NCBI Taxonomy" id="650164"/>
    <lineage>
        <taxon>Eukaryota</taxon>
        <taxon>Fungi</taxon>
        <taxon>Dikarya</taxon>
        <taxon>Basidiomycota</taxon>
        <taxon>Agaricomycotina</taxon>
        <taxon>Agaricomycetes</taxon>
        <taxon>Polyporales</taxon>
        <taxon>Phanerochaetaceae</taxon>
        <taxon>Phanerochaete</taxon>
    </lineage>
</organism>
<keyword evidence="1" id="KW-0175">Coiled coil</keyword>
<sequence length="486" mass="54229">MSSTTTYGRNRQSIVDLEREIDDLFRRHPQSTSDDGGDPTIPGHALVDILRTFSHNHNALELMTREEEEQLIDLIETNPGLAVTPRVLLAFIAQRTTAGPGDGREGTPEDDAEAMARARQEDLTEYEHDNHSRSSSPESIGTSVYRPPSRSSSAEPPLVPPKTPMRDSPFDATRRRRTTPLSNAPTSWTRRPPPQRRSSDAGAPGRDLSDSETSISAPPVAYSRSQGSTAGRVRSPSNPTSPDPYFARQSGSASPVSVGSYSRPHSRSRSHGHFSSLDGFALRHRSVSPESDGGGYYHHHRHHHQQHEHATTGLMSPPPSDRDMSDLSFEVDDRPLSALPLPSRARNSDDEGLYGDDDDDDDDPTLLRLHERLSTTSTVSLDMAERAEALQRVNDELRRKLSDTEDNLQRRLAEREAEIEDMHLRLDELRSELGGARRQEKELKAKERSSFTQIQGLEQSIAQLSRSLENSRLAYQNLNLQYAEQC</sequence>
<evidence type="ECO:0000256" key="1">
    <source>
        <dbReference type="SAM" id="Coils"/>
    </source>
</evidence>
<feature type="compositionally biased region" description="Basic and acidic residues" evidence="2">
    <location>
        <begin position="320"/>
        <end position="335"/>
    </location>
</feature>
<evidence type="ECO:0000256" key="2">
    <source>
        <dbReference type="SAM" id="MobiDB-lite"/>
    </source>
</evidence>
<reference evidence="3 4" key="1">
    <citation type="journal article" date="2012" name="BMC Genomics">
        <title>Comparative genomics of the white-rot fungi, Phanerochaete carnosa and P. chrysosporium, to elucidate the genetic basis of the distinct wood types they colonize.</title>
        <authorList>
            <person name="Suzuki H."/>
            <person name="MacDonald J."/>
            <person name="Syed K."/>
            <person name="Salamov A."/>
            <person name="Hori C."/>
            <person name="Aerts A."/>
            <person name="Henrissat B."/>
            <person name="Wiebenga A."/>
            <person name="vanKuyk P.A."/>
            <person name="Barry K."/>
            <person name="Lindquist E."/>
            <person name="LaButti K."/>
            <person name="Lapidus A."/>
            <person name="Lucas S."/>
            <person name="Coutinho P."/>
            <person name="Gong Y."/>
            <person name="Samejima M."/>
            <person name="Mahadevan R."/>
            <person name="Abou-Zaid M."/>
            <person name="de Vries R.P."/>
            <person name="Igarashi K."/>
            <person name="Yadav J.S."/>
            <person name="Grigoriev I.V."/>
            <person name="Master E.R."/>
        </authorList>
    </citation>
    <scope>NUCLEOTIDE SEQUENCE [LARGE SCALE GENOMIC DNA]</scope>
    <source>
        <strain evidence="3 4">HHB-10118-sp</strain>
    </source>
</reference>